<evidence type="ECO:0000313" key="1">
    <source>
        <dbReference type="EMBL" id="MFD1462818.1"/>
    </source>
</evidence>
<protein>
    <submittedName>
        <fullName evidence="1">Uncharacterized protein</fullName>
    </submittedName>
</protein>
<gene>
    <name evidence="1" type="ORF">ACFQ5D_15700</name>
</gene>
<evidence type="ECO:0000313" key="2">
    <source>
        <dbReference type="Proteomes" id="UP001597340"/>
    </source>
</evidence>
<proteinExistence type="predicted"/>
<reference evidence="2" key="1">
    <citation type="journal article" date="2019" name="Int. J. Syst. Evol. Microbiol.">
        <title>The Global Catalogue of Microorganisms (GCM) 10K type strain sequencing project: providing services to taxonomists for standard genome sequencing and annotation.</title>
        <authorList>
            <consortium name="The Broad Institute Genomics Platform"/>
            <consortium name="The Broad Institute Genome Sequencing Center for Infectious Disease"/>
            <person name="Wu L."/>
            <person name="Ma J."/>
        </authorList>
    </citation>
    <scope>NUCLEOTIDE SEQUENCE [LARGE SCALE GENOMIC DNA]</scope>
    <source>
        <strain evidence="2">CCM 9147</strain>
    </source>
</reference>
<dbReference type="EMBL" id="JBHTNZ010000022">
    <property type="protein sequence ID" value="MFD1462818.1"/>
    <property type="molecule type" value="Genomic_DNA"/>
</dbReference>
<accession>A0ABW4DFQ4</accession>
<organism evidence="1 2">
    <name type="scientific">Paenibacillus farraposensis</name>
    <dbReference type="NCBI Taxonomy" id="2807095"/>
    <lineage>
        <taxon>Bacteria</taxon>
        <taxon>Bacillati</taxon>
        <taxon>Bacillota</taxon>
        <taxon>Bacilli</taxon>
        <taxon>Bacillales</taxon>
        <taxon>Paenibacillaceae</taxon>
        <taxon>Paenibacillus</taxon>
    </lineage>
</organism>
<comment type="caution">
    <text evidence="1">The sequence shown here is derived from an EMBL/GenBank/DDBJ whole genome shotgun (WGS) entry which is preliminary data.</text>
</comment>
<keyword evidence="2" id="KW-1185">Reference proteome</keyword>
<name>A0ABW4DFQ4_9BACL</name>
<dbReference type="Proteomes" id="UP001597340">
    <property type="component" value="Unassembled WGS sequence"/>
</dbReference>
<sequence>MFGILEAGGKISRTKHAEDFAIDRVNHEYTFKELAGLTKKHCVAI</sequence>